<evidence type="ECO:0000313" key="2">
    <source>
        <dbReference type="Proteomes" id="UP000308600"/>
    </source>
</evidence>
<dbReference type="Proteomes" id="UP000308600">
    <property type="component" value="Unassembled WGS sequence"/>
</dbReference>
<accession>A0ACD3BFT3</accession>
<protein>
    <submittedName>
        <fullName evidence="1">Uncharacterized protein</fullName>
    </submittedName>
</protein>
<evidence type="ECO:0000313" key="1">
    <source>
        <dbReference type="EMBL" id="TFK76745.1"/>
    </source>
</evidence>
<reference evidence="1 2" key="1">
    <citation type="journal article" date="2019" name="Nat. Ecol. Evol.">
        <title>Megaphylogeny resolves global patterns of mushroom evolution.</title>
        <authorList>
            <person name="Varga T."/>
            <person name="Krizsan K."/>
            <person name="Foldi C."/>
            <person name="Dima B."/>
            <person name="Sanchez-Garcia M."/>
            <person name="Sanchez-Ramirez S."/>
            <person name="Szollosi G.J."/>
            <person name="Szarkandi J.G."/>
            <person name="Papp V."/>
            <person name="Albert L."/>
            <person name="Andreopoulos W."/>
            <person name="Angelini C."/>
            <person name="Antonin V."/>
            <person name="Barry K.W."/>
            <person name="Bougher N.L."/>
            <person name="Buchanan P."/>
            <person name="Buyck B."/>
            <person name="Bense V."/>
            <person name="Catcheside P."/>
            <person name="Chovatia M."/>
            <person name="Cooper J."/>
            <person name="Damon W."/>
            <person name="Desjardin D."/>
            <person name="Finy P."/>
            <person name="Geml J."/>
            <person name="Haridas S."/>
            <person name="Hughes K."/>
            <person name="Justo A."/>
            <person name="Karasinski D."/>
            <person name="Kautmanova I."/>
            <person name="Kiss B."/>
            <person name="Kocsube S."/>
            <person name="Kotiranta H."/>
            <person name="LaButti K.M."/>
            <person name="Lechner B.E."/>
            <person name="Liimatainen K."/>
            <person name="Lipzen A."/>
            <person name="Lukacs Z."/>
            <person name="Mihaltcheva S."/>
            <person name="Morgado L.N."/>
            <person name="Niskanen T."/>
            <person name="Noordeloos M.E."/>
            <person name="Ohm R.A."/>
            <person name="Ortiz-Santana B."/>
            <person name="Ovrebo C."/>
            <person name="Racz N."/>
            <person name="Riley R."/>
            <person name="Savchenko A."/>
            <person name="Shiryaev A."/>
            <person name="Soop K."/>
            <person name="Spirin V."/>
            <person name="Szebenyi C."/>
            <person name="Tomsovsky M."/>
            <person name="Tulloss R.E."/>
            <person name="Uehling J."/>
            <person name="Grigoriev I.V."/>
            <person name="Vagvolgyi C."/>
            <person name="Papp T."/>
            <person name="Martin F.M."/>
            <person name="Miettinen O."/>
            <person name="Hibbett D.S."/>
            <person name="Nagy L.G."/>
        </authorList>
    </citation>
    <scope>NUCLEOTIDE SEQUENCE [LARGE SCALE GENOMIC DNA]</scope>
    <source>
        <strain evidence="1 2">NL-1719</strain>
    </source>
</reference>
<keyword evidence="2" id="KW-1185">Reference proteome</keyword>
<dbReference type="EMBL" id="ML208259">
    <property type="protein sequence ID" value="TFK76745.1"/>
    <property type="molecule type" value="Genomic_DNA"/>
</dbReference>
<organism evidence="1 2">
    <name type="scientific">Pluteus cervinus</name>
    <dbReference type="NCBI Taxonomy" id="181527"/>
    <lineage>
        <taxon>Eukaryota</taxon>
        <taxon>Fungi</taxon>
        <taxon>Dikarya</taxon>
        <taxon>Basidiomycota</taxon>
        <taxon>Agaricomycotina</taxon>
        <taxon>Agaricomycetes</taxon>
        <taxon>Agaricomycetidae</taxon>
        <taxon>Agaricales</taxon>
        <taxon>Pluteineae</taxon>
        <taxon>Pluteaceae</taxon>
        <taxon>Pluteus</taxon>
    </lineage>
</organism>
<sequence>MSNTFQEPPSLSDINLTPTAPDAALAPETMTQDRPTESSTSPTSSRVKRLSNVVEKTVEKTVDKLNRSLSGRSSSSGHSTPPASSRGIFSINHKGKGRQESGDIDASTLVSSPIMSSPISPRASSTPSTIVPHEDSPFIRPPSPLPTRPPSTPFRGAGSMRPGTQTLIQALQALPWLDAENEDDLSPLEHGQDEEGSDEERDKAHDRLTSSIHTIHRPVARSRRVGVPSNALRPFRERATEDEQDGDRSDEEPEDEDFEDGTLKVPVTTTLHPVGQKAGPSAPRGVDPRVSRILPSRTGSTATVRLQRRTRLAEKLKDVFQLDGIEEVVAEMPCWILRSILLQGYMYLTNSYLCFFAHMPSREDQILKSGSLTKKAQRTKRWIKHWFVLKNDALSWYQSSSDPYFPHGIVDLKYALSCEPVNDKEIRIRTNTKSVMLSADSIPSRDEWVKAVRKVIFKAQNMGDSVKIAIPYSAIIAVEKSAAIDFSETIEVKVVDNPERNADDSYFFAYFHNLPAALSQIEEAVRAYRNLSIQPSAKLVLDTTVPRPTSSSERAVVSAGPATTPRSTTSVFRLASLLRPLQAGISTVRGTASEPPPELSSDHDDFTHVSKRANSSFLPYTTSQRIDSQGSSDKAQDDVKGVTSAASPNHTYPPSTSNAFIYSDYTFSSRETSSWASVPSWLKGTKNLISTSLGYNTLSATPTGIREMYSSTVASSSPTPSRPNTNGLGDLAFSILETPTIPLGLEMVEKFKKAFAYDDKELLLGYFPGYIYRFLPVHGRFYVSMNFCCFKASGPLSVRTNMTLPIKDILATEKSKAWHFGRYGLIIIIRGHEELFLEFNDEEKREAFLVLLNRQMEDVRRRALHGEPIPASPGKRDALILEELGPETSTALLNPAAHLSESVSDSVPAIMFTSGSSSFLTFKPSKPMHFTFLTIGSRGDVQPYIALAKGLIADGHRCRIATHGEFKEWIESYGIEFGYVGGDPAELMRICVENGTFTLSFMKEGLQKFRGWVDDLLKTSWDACQGTDVLIESPSAMGGYHIAEALGIPYYRAFTMTWTRTRAYPHAFAVPEHKMGGSYNYMTYVMFDQVFWRATSGQINRWRRNVLHLGGTSLDRMEPHKVPFLYNFSPHVVPPPLDWPEWIQVTGYWFLDDADVSAKKWAPPPDLVDFLDNARNLNKKVVYIGFGSIVVSDPKTMTRCVIDAVLESGVHAILSKGWSDRLHVKTNDAAEPEERLPPQIYPISSIPHDWLFRRIDAACHHGGAGTTGASLRAGIPTIIRPFFGDQFFWADRVEALGVGTGVRKLTVASLADALRTATTDIKQIDRAKLIGEQIRQENGVEKAIESIYRDLEYARSLIKRRGVDEDIDDLDDLEADGSTILASHGQDYSGYDSSGSGRGASEDWSLVGDSEDRRSSFGSRISEGRPSKDSPNKRSSIAAAVRSVLPEALTSTSPRSSLSLSRS</sequence>
<proteinExistence type="predicted"/>
<gene>
    <name evidence="1" type="ORF">BDN72DRAFT_783168</name>
</gene>
<name>A0ACD3BFT3_9AGAR</name>